<evidence type="ECO:0000313" key="3">
    <source>
        <dbReference type="Proteomes" id="UP000694385"/>
    </source>
</evidence>
<protein>
    <recommendedName>
        <fullName evidence="4">Allergin-1</fullName>
    </recommendedName>
</protein>
<organism evidence="2 3">
    <name type="scientific">Jaculus jaculus</name>
    <name type="common">Lesser Egyptian jerboa</name>
    <dbReference type="NCBI Taxonomy" id="51337"/>
    <lineage>
        <taxon>Eukaryota</taxon>
        <taxon>Metazoa</taxon>
        <taxon>Chordata</taxon>
        <taxon>Craniata</taxon>
        <taxon>Vertebrata</taxon>
        <taxon>Euteleostomi</taxon>
        <taxon>Mammalia</taxon>
        <taxon>Eutheria</taxon>
        <taxon>Euarchontoglires</taxon>
        <taxon>Glires</taxon>
        <taxon>Rodentia</taxon>
        <taxon>Myomorpha</taxon>
        <taxon>Dipodoidea</taxon>
        <taxon>Dipodidae</taxon>
        <taxon>Dipodinae</taxon>
        <taxon>Jaculus</taxon>
    </lineage>
</organism>
<evidence type="ECO:0000256" key="1">
    <source>
        <dbReference type="SAM" id="Phobius"/>
    </source>
</evidence>
<dbReference type="GeneTree" id="ENSGT00940000166788"/>
<reference evidence="2" key="2">
    <citation type="submission" date="2025-09" db="UniProtKB">
        <authorList>
            <consortium name="Ensembl"/>
        </authorList>
    </citation>
    <scope>IDENTIFICATION</scope>
</reference>
<keyword evidence="3" id="KW-1185">Reference proteome</keyword>
<evidence type="ECO:0000313" key="2">
    <source>
        <dbReference type="Ensembl" id="ENSJJAP00000015671.1"/>
    </source>
</evidence>
<gene>
    <name evidence="2" type="primary">Milr1</name>
</gene>
<proteinExistence type="predicted"/>
<dbReference type="Proteomes" id="UP000694385">
    <property type="component" value="Unassembled WGS sequence"/>
</dbReference>
<dbReference type="AlphaFoldDB" id="A0A8C5KVG7"/>
<name>A0A8C5KVG7_JACJA</name>
<evidence type="ECO:0008006" key="4">
    <source>
        <dbReference type="Google" id="ProtNLM"/>
    </source>
</evidence>
<reference evidence="2" key="1">
    <citation type="submission" date="2025-08" db="UniProtKB">
        <authorList>
            <consortium name="Ensembl"/>
        </authorList>
    </citation>
    <scope>IDENTIFICATION</scope>
</reference>
<dbReference type="Ensembl" id="ENSJJAT00000022177.1">
    <property type="protein sequence ID" value="ENSJJAP00000015671.1"/>
    <property type="gene ID" value="ENSJJAG00000017770.1"/>
</dbReference>
<sequence length="124" mass="14269">TFQLMISSAKDVGPYKCKAYVFNCSKYSQPFNFTIEEKGSLPSYLLPLLLLSLLLGLLLISLILFFWIRPKYKTKALRESGSKDSGDKLMESQLYEDVYKNQAVQLQEIHYMTPVFQKVASKEL</sequence>
<keyword evidence="1" id="KW-0812">Transmembrane</keyword>
<keyword evidence="1" id="KW-0472">Membrane</keyword>
<feature type="transmembrane region" description="Helical" evidence="1">
    <location>
        <begin position="44"/>
        <end position="68"/>
    </location>
</feature>
<accession>A0A8C5KVG7</accession>
<keyword evidence="1" id="KW-1133">Transmembrane helix</keyword>